<dbReference type="Pfam" id="PF11716">
    <property type="entry name" value="MDMPI_N"/>
    <property type="match status" value="1"/>
</dbReference>
<evidence type="ECO:0000313" key="2">
    <source>
        <dbReference type="EMBL" id="GAS88234.1"/>
    </source>
</evidence>
<sequence>MMPLYPGVHAQARAERSEFVALLQDLTPQQWDAPSLCQGWTVRDVVAHTVAYLGQSRMRLTANMFRARWDIDRLNADGLAKHADAGPDELVRLMRAGVEPSGAAALYRGRVALIECLIHQQDIRRPLGLPRVIPADRLRAALTYARISPVIGGARRTRGLRLIATDIDWSAGSGTELRGPGEALLLAMTGRTVAVAGELAGPGSSELRRRG</sequence>
<dbReference type="STRING" id="146020.RMCB_2330"/>
<organism evidence="2 3">
    <name type="scientific">Mycolicibacterium brisbanense</name>
    <dbReference type="NCBI Taxonomy" id="146020"/>
    <lineage>
        <taxon>Bacteria</taxon>
        <taxon>Bacillati</taxon>
        <taxon>Actinomycetota</taxon>
        <taxon>Actinomycetes</taxon>
        <taxon>Mycobacteriales</taxon>
        <taxon>Mycobacteriaceae</taxon>
        <taxon>Mycolicibacterium</taxon>
    </lineage>
</organism>
<feature type="domain" description="Mycothiol-dependent maleylpyruvate isomerase metal-binding" evidence="1">
    <location>
        <begin position="13"/>
        <end position="99"/>
    </location>
</feature>
<reference evidence="3" key="1">
    <citation type="journal article" date="2016" name="Genome Announc.">
        <title>Draft Genome Sequences of Five Rapidly Growing Mycobacterium Species, M. thermoresistibile, M. fortuitum subsp. acetamidolyticum, M. canariasense, M. brisbanense, and M. novocastrense.</title>
        <authorList>
            <person name="Katahira K."/>
            <person name="Ogura Y."/>
            <person name="Gotoh Y."/>
            <person name="Hayashi T."/>
        </authorList>
    </citation>
    <scope>NUCLEOTIDE SEQUENCE [LARGE SCALE GENOMIC DNA]</scope>
    <source>
        <strain evidence="3">JCM15654</strain>
    </source>
</reference>
<protein>
    <recommendedName>
        <fullName evidence="1">Mycothiol-dependent maleylpyruvate isomerase metal-binding domain-containing protein</fullName>
    </recommendedName>
</protein>
<dbReference type="InterPro" id="IPR017517">
    <property type="entry name" value="Maleyloyr_isom"/>
</dbReference>
<dbReference type="EMBL" id="BCSX01000021">
    <property type="protein sequence ID" value="GAS88234.1"/>
    <property type="molecule type" value="Genomic_DNA"/>
</dbReference>
<dbReference type="Gene3D" id="1.20.120.450">
    <property type="entry name" value="dinb family like domain"/>
    <property type="match status" value="1"/>
</dbReference>
<keyword evidence="3" id="KW-1185">Reference proteome</keyword>
<dbReference type="Proteomes" id="UP000069620">
    <property type="component" value="Unassembled WGS sequence"/>
</dbReference>
<dbReference type="GO" id="GO:0046872">
    <property type="term" value="F:metal ion binding"/>
    <property type="evidence" value="ECO:0007669"/>
    <property type="project" value="InterPro"/>
</dbReference>
<comment type="caution">
    <text evidence="2">The sequence shown here is derived from an EMBL/GenBank/DDBJ whole genome shotgun (WGS) entry which is preliminary data.</text>
</comment>
<dbReference type="InterPro" id="IPR034660">
    <property type="entry name" value="DinB/YfiT-like"/>
</dbReference>
<dbReference type="NCBIfam" id="TIGR03083">
    <property type="entry name" value="maleylpyruvate isomerase family mycothiol-dependent enzyme"/>
    <property type="match status" value="1"/>
</dbReference>
<dbReference type="InterPro" id="IPR024344">
    <property type="entry name" value="MDMPI_metal-binding"/>
</dbReference>
<gene>
    <name evidence="2" type="ORF">RMCB_2330</name>
</gene>
<evidence type="ECO:0000313" key="3">
    <source>
        <dbReference type="Proteomes" id="UP000069620"/>
    </source>
</evidence>
<reference evidence="3" key="2">
    <citation type="submission" date="2016-02" db="EMBL/GenBank/DDBJ databases">
        <title>Draft genome sequence of five rapidly growing Mycobacterium species.</title>
        <authorList>
            <person name="Katahira K."/>
            <person name="Gotou Y."/>
            <person name="Iida K."/>
            <person name="Ogura Y."/>
            <person name="Hayashi T."/>
        </authorList>
    </citation>
    <scope>NUCLEOTIDE SEQUENCE [LARGE SCALE GENOMIC DNA]</scope>
    <source>
        <strain evidence="3">JCM15654</strain>
    </source>
</reference>
<proteinExistence type="predicted"/>
<dbReference type="SUPFAM" id="SSF109854">
    <property type="entry name" value="DinB/YfiT-like putative metalloenzymes"/>
    <property type="match status" value="1"/>
</dbReference>
<name>A0A124DZS0_9MYCO</name>
<dbReference type="AlphaFoldDB" id="A0A124DZS0"/>
<accession>A0A124DZS0</accession>
<evidence type="ECO:0000259" key="1">
    <source>
        <dbReference type="Pfam" id="PF11716"/>
    </source>
</evidence>